<proteinExistence type="predicted"/>
<keyword evidence="1" id="KW-0040">ANK repeat</keyword>
<name>G8R8L5_OWEHD</name>
<dbReference type="KEGG" id="oho:Oweho_0377"/>
<dbReference type="EMBL" id="CP003156">
    <property type="protein sequence ID" value="AEV31397.1"/>
    <property type="molecule type" value="Genomic_DNA"/>
</dbReference>
<keyword evidence="3" id="KW-1185">Reference proteome</keyword>
<protein>
    <submittedName>
        <fullName evidence="2">Ankyrin repeat protein</fullName>
    </submittedName>
</protein>
<dbReference type="STRING" id="926562.Oweho_0377"/>
<dbReference type="HOGENOM" id="CLU_893835_0_0_10"/>
<dbReference type="OrthoDB" id="407974at2"/>
<gene>
    <name evidence="2" type="ordered locus">Oweho_0377</name>
</gene>
<accession>G8R8L5</accession>
<dbReference type="SUPFAM" id="SSF48403">
    <property type="entry name" value="Ankyrin repeat"/>
    <property type="match status" value="1"/>
</dbReference>
<reference evidence="2 3" key="1">
    <citation type="journal article" date="2012" name="Stand. Genomic Sci.">
        <title>Genome sequence of the orange-pigmented seawater bacterium Owenweeksia hongkongensis type strain (UST20020801(T)).</title>
        <authorList>
            <person name="Riedel T."/>
            <person name="Held B."/>
            <person name="Nolan M."/>
            <person name="Lucas S."/>
            <person name="Lapidus A."/>
            <person name="Tice H."/>
            <person name="Del Rio T.G."/>
            <person name="Cheng J.F."/>
            <person name="Han C."/>
            <person name="Tapia R."/>
            <person name="Goodwin L.A."/>
            <person name="Pitluck S."/>
            <person name="Liolios K."/>
            <person name="Mavromatis K."/>
            <person name="Pagani I."/>
            <person name="Ivanova N."/>
            <person name="Mikhailova N."/>
            <person name="Pati A."/>
            <person name="Chen A."/>
            <person name="Palaniappan K."/>
            <person name="Rohde M."/>
            <person name="Tindall B.J."/>
            <person name="Detter J.C."/>
            <person name="Goker M."/>
            <person name="Woyke T."/>
            <person name="Bristow J."/>
            <person name="Eisen J.A."/>
            <person name="Markowitz V."/>
            <person name="Hugenholtz P."/>
            <person name="Klenk H.P."/>
            <person name="Kyrpides N.C."/>
        </authorList>
    </citation>
    <scope>NUCLEOTIDE SEQUENCE</scope>
    <source>
        <strain evidence="3">DSM 17368 / JCM 12287 / NRRL B-23963</strain>
    </source>
</reference>
<dbReference type="InterPro" id="IPR002110">
    <property type="entry name" value="Ankyrin_rpt"/>
</dbReference>
<evidence type="ECO:0000313" key="3">
    <source>
        <dbReference type="Proteomes" id="UP000005631"/>
    </source>
</evidence>
<dbReference type="PROSITE" id="PS50297">
    <property type="entry name" value="ANK_REP_REGION"/>
    <property type="match status" value="1"/>
</dbReference>
<dbReference type="AlphaFoldDB" id="G8R8L5"/>
<evidence type="ECO:0000313" key="2">
    <source>
        <dbReference type="EMBL" id="AEV31397.1"/>
    </source>
</evidence>
<organism evidence="2 3">
    <name type="scientific">Owenweeksia hongkongensis (strain DSM 17368 / CIP 108786 / JCM 12287 / NRRL B-23963 / UST20020801)</name>
    <dbReference type="NCBI Taxonomy" id="926562"/>
    <lineage>
        <taxon>Bacteria</taxon>
        <taxon>Pseudomonadati</taxon>
        <taxon>Bacteroidota</taxon>
        <taxon>Flavobacteriia</taxon>
        <taxon>Flavobacteriales</taxon>
        <taxon>Owenweeksiaceae</taxon>
        <taxon>Owenweeksia</taxon>
    </lineage>
</organism>
<dbReference type="InterPro" id="IPR036770">
    <property type="entry name" value="Ankyrin_rpt-contain_sf"/>
</dbReference>
<dbReference type="PROSITE" id="PS50088">
    <property type="entry name" value="ANK_REPEAT"/>
    <property type="match status" value="1"/>
</dbReference>
<evidence type="ECO:0000256" key="1">
    <source>
        <dbReference type="PROSITE-ProRule" id="PRU00023"/>
    </source>
</evidence>
<dbReference type="Gene3D" id="1.25.40.20">
    <property type="entry name" value="Ankyrin repeat-containing domain"/>
    <property type="match status" value="1"/>
</dbReference>
<feature type="repeat" description="ANK" evidence="1">
    <location>
        <begin position="78"/>
        <end position="110"/>
    </location>
</feature>
<dbReference type="RefSeq" id="WP_014200758.1">
    <property type="nucleotide sequence ID" value="NC_016599.1"/>
</dbReference>
<dbReference type="Proteomes" id="UP000005631">
    <property type="component" value="Chromosome"/>
</dbReference>
<sequence>MNFWKTIFKKVETAKSSGSIEQPKVERPNGKLTIAKKREFFGMIKNEEFDHLNEISSSLDNYPELANEVVSGLSKGIDGFSSLMLSIRFYNFSVAKLLVKRGADVNYIDSSQFRKNHHPVLFDLIETIRDVVELGNFDAANKALELWDLMDSNGLDYLLKSEVSDGINQSQNCLEAFLRLVGVKYGNRHMVAKADSKVLNSEGVNMIFKLGKEDRDLEKEMYYKEVASRILNNISEEALRDIDANRFRSWSTSILPFYRERGFVDTYALTLVNDIVIQKYGFEINNIKDSSYIKANFDGQIPGVVDCSLDD</sequence>